<dbReference type="PANTHER" id="PTHR43477:SF1">
    <property type="entry name" value="DIHYDROANTICAPSIN 7-DEHYDROGENASE"/>
    <property type="match status" value="1"/>
</dbReference>
<keyword evidence="2" id="KW-0560">Oxidoreductase</keyword>
<dbReference type="NCBIfam" id="NF005449">
    <property type="entry name" value="PRK07041.1"/>
    <property type="match status" value="1"/>
</dbReference>
<dbReference type="Gene3D" id="3.40.50.720">
    <property type="entry name" value="NAD(P)-binding Rossmann-like Domain"/>
    <property type="match status" value="1"/>
</dbReference>
<dbReference type="InterPro" id="IPR002347">
    <property type="entry name" value="SDR_fam"/>
</dbReference>
<dbReference type="GO" id="GO:0016491">
    <property type="term" value="F:oxidoreductase activity"/>
    <property type="evidence" value="ECO:0007669"/>
    <property type="project" value="UniProtKB-KW"/>
</dbReference>
<evidence type="ECO:0000256" key="2">
    <source>
        <dbReference type="ARBA" id="ARBA00023002"/>
    </source>
</evidence>
<name>A0A4Z0GL92_9BACL</name>
<accession>A0A4Z0GL92</accession>
<dbReference type="InterPro" id="IPR036291">
    <property type="entry name" value="NAD(P)-bd_dom_sf"/>
</dbReference>
<dbReference type="PANTHER" id="PTHR43477">
    <property type="entry name" value="DIHYDROANTICAPSIN 7-DEHYDROGENASE"/>
    <property type="match status" value="1"/>
</dbReference>
<evidence type="ECO:0000256" key="1">
    <source>
        <dbReference type="ARBA" id="ARBA00006484"/>
    </source>
</evidence>
<dbReference type="OrthoDB" id="9806974at2"/>
<proteinExistence type="inferred from homology"/>
<reference evidence="3 4" key="1">
    <citation type="journal article" date="2015" name="Int. J. Syst. Evol. Microbiol.">
        <title>Sporolactobacillus shoreae sp. nov. and Sporolactobacillus spathodeae sp. nov., two spore-forming lactic acid bacteria isolated from tree barks in Thailand.</title>
        <authorList>
            <person name="Thamacharoensuk T."/>
            <person name="Kitahara M."/>
            <person name="Ohkuma M."/>
            <person name="Thongchul N."/>
            <person name="Tanasupawat S."/>
        </authorList>
    </citation>
    <scope>NUCLEOTIDE SEQUENCE [LARGE SCALE GENOMIC DNA]</scope>
    <source>
        <strain evidence="3 4">BK92</strain>
    </source>
</reference>
<dbReference type="AlphaFoldDB" id="A0A4Z0GL92"/>
<dbReference type="Pfam" id="PF13561">
    <property type="entry name" value="adh_short_C2"/>
    <property type="match status" value="1"/>
</dbReference>
<comment type="caution">
    <text evidence="3">The sequence shown here is derived from an EMBL/GenBank/DDBJ whole genome shotgun (WGS) entry which is preliminary data.</text>
</comment>
<dbReference type="Proteomes" id="UP000298347">
    <property type="component" value="Unassembled WGS sequence"/>
</dbReference>
<comment type="similarity">
    <text evidence="1">Belongs to the short-chain dehydrogenases/reductases (SDR) family.</text>
</comment>
<keyword evidence="4" id="KW-1185">Reference proteome</keyword>
<organism evidence="3 4">
    <name type="scientific">Sporolactobacillus shoreae</name>
    <dbReference type="NCBI Taxonomy" id="1465501"/>
    <lineage>
        <taxon>Bacteria</taxon>
        <taxon>Bacillati</taxon>
        <taxon>Bacillota</taxon>
        <taxon>Bacilli</taxon>
        <taxon>Bacillales</taxon>
        <taxon>Sporolactobacillaceae</taxon>
        <taxon>Sporolactobacillus</taxon>
    </lineage>
</organism>
<evidence type="ECO:0000313" key="3">
    <source>
        <dbReference type="EMBL" id="TGA97695.1"/>
    </source>
</evidence>
<dbReference type="InterPro" id="IPR051122">
    <property type="entry name" value="SDR_DHRS6-like"/>
</dbReference>
<dbReference type="SUPFAM" id="SSF51735">
    <property type="entry name" value="NAD(P)-binding Rossmann-fold domains"/>
    <property type="match status" value="1"/>
</dbReference>
<protein>
    <submittedName>
        <fullName evidence="3">SDR family oxidoreductase</fullName>
    </submittedName>
</protein>
<sequence length="241" mass="25995">MKEESFVKNKKIVIIGGSSGIGFEIAKTALQKEAEVIIASRSLNKLKAAQQQLGNVTYEQLDIEDEQAVKDFFQKIGEFDHLAVSAAKTGGGKFLETDTHEAKQLFDNKFWGQFYAAKYGTPHIRKDGSIVLFSGVVAFKHMIGASVLGALNAAIANLGQTLALELAPIRVNVISPGIIDTPARASMNESERASYYQSVASSLPVNRVGLAEDVAKSALYAMENEFVTGTVLHVDGGHHLI</sequence>
<dbReference type="PRINTS" id="PR00081">
    <property type="entry name" value="GDHRDH"/>
</dbReference>
<evidence type="ECO:0000313" key="4">
    <source>
        <dbReference type="Proteomes" id="UP000298347"/>
    </source>
</evidence>
<dbReference type="EMBL" id="SRJD01000012">
    <property type="protein sequence ID" value="TGA97695.1"/>
    <property type="molecule type" value="Genomic_DNA"/>
</dbReference>
<gene>
    <name evidence="3" type="ORF">E4665_11370</name>
</gene>